<name>A0AAV5W0E7_9BILA</name>
<dbReference type="Proteomes" id="UP001432322">
    <property type="component" value="Unassembled WGS sequence"/>
</dbReference>
<dbReference type="InterPro" id="IPR036249">
    <property type="entry name" value="Thioredoxin-like_sf"/>
</dbReference>
<dbReference type="PANTHER" id="PTHR12289:SF32">
    <property type="entry name" value="GST_C_6 DOMAIN-CONTAINING PROTEIN"/>
    <property type="match status" value="1"/>
</dbReference>
<feature type="domain" description="Thioredoxin-like fold" evidence="1">
    <location>
        <begin position="48"/>
        <end position="125"/>
    </location>
</feature>
<comment type="caution">
    <text evidence="2">The sequence shown here is derived from an EMBL/GenBank/DDBJ whole genome shotgun (WGS) entry which is preliminary data.</text>
</comment>
<sequence length="129" mass="15059">LLCIRYFLPFFLRKLQGKKSILHEKKWKKDTVYLYQLPGTAKMSSISPFCIKVEAFLRLHKIDFERRYSVWTRGSNGKVPFIELNGEEIADSALITTRLADHFKIQEYDNLSDANIGHMIASTVDQRTF</sequence>
<dbReference type="EMBL" id="BTSY01000004">
    <property type="protein sequence ID" value="GMT23424.1"/>
    <property type="molecule type" value="Genomic_DNA"/>
</dbReference>
<dbReference type="InterPro" id="IPR050931">
    <property type="entry name" value="Mito_Protein_Transport_Metaxin"/>
</dbReference>
<evidence type="ECO:0000313" key="2">
    <source>
        <dbReference type="EMBL" id="GMT23424.1"/>
    </source>
</evidence>
<dbReference type="PANTHER" id="PTHR12289">
    <property type="entry name" value="METAXIN RELATED"/>
    <property type="match status" value="1"/>
</dbReference>
<dbReference type="SUPFAM" id="SSF52833">
    <property type="entry name" value="Thioredoxin-like"/>
    <property type="match status" value="1"/>
</dbReference>
<dbReference type="AlphaFoldDB" id="A0AAV5W0E7"/>
<dbReference type="InterPro" id="IPR012336">
    <property type="entry name" value="Thioredoxin-like_fold"/>
</dbReference>
<keyword evidence="3" id="KW-1185">Reference proteome</keyword>
<gene>
    <name evidence="2" type="ORF">PFISCL1PPCAC_14721</name>
</gene>
<feature type="non-terminal residue" evidence="2">
    <location>
        <position position="129"/>
    </location>
</feature>
<reference evidence="2" key="1">
    <citation type="submission" date="2023-10" db="EMBL/GenBank/DDBJ databases">
        <title>Genome assembly of Pristionchus species.</title>
        <authorList>
            <person name="Yoshida K."/>
            <person name="Sommer R.J."/>
        </authorList>
    </citation>
    <scope>NUCLEOTIDE SEQUENCE</scope>
    <source>
        <strain evidence="2">RS5133</strain>
    </source>
</reference>
<evidence type="ECO:0000259" key="1">
    <source>
        <dbReference type="Pfam" id="PF17172"/>
    </source>
</evidence>
<accession>A0AAV5W0E7</accession>
<dbReference type="Gene3D" id="3.40.30.10">
    <property type="entry name" value="Glutaredoxin"/>
    <property type="match status" value="1"/>
</dbReference>
<proteinExistence type="predicted"/>
<protein>
    <recommendedName>
        <fullName evidence="1">Thioredoxin-like fold domain-containing protein</fullName>
    </recommendedName>
</protein>
<evidence type="ECO:0000313" key="3">
    <source>
        <dbReference type="Proteomes" id="UP001432322"/>
    </source>
</evidence>
<dbReference type="Pfam" id="PF17172">
    <property type="entry name" value="GST_N_4"/>
    <property type="match status" value="1"/>
</dbReference>
<organism evidence="2 3">
    <name type="scientific">Pristionchus fissidentatus</name>
    <dbReference type="NCBI Taxonomy" id="1538716"/>
    <lineage>
        <taxon>Eukaryota</taxon>
        <taxon>Metazoa</taxon>
        <taxon>Ecdysozoa</taxon>
        <taxon>Nematoda</taxon>
        <taxon>Chromadorea</taxon>
        <taxon>Rhabditida</taxon>
        <taxon>Rhabditina</taxon>
        <taxon>Diplogasteromorpha</taxon>
        <taxon>Diplogasteroidea</taxon>
        <taxon>Neodiplogasteridae</taxon>
        <taxon>Pristionchus</taxon>
    </lineage>
</organism>
<dbReference type="GO" id="GO:0005737">
    <property type="term" value="C:cytoplasm"/>
    <property type="evidence" value="ECO:0007669"/>
    <property type="project" value="TreeGrafter"/>
</dbReference>
<feature type="non-terminal residue" evidence="2">
    <location>
        <position position="1"/>
    </location>
</feature>